<protein>
    <submittedName>
        <fullName evidence="1">Uncharacterized protein</fullName>
    </submittedName>
</protein>
<organism evidence="1">
    <name type="scientific">Arundo donax</name>
    <name type="common">Giant reed</name>
    <name type="synonym">Donax arundinaceus</name>
    <dbReference type="NCBI Taxonomy" id="35708"/>
    <lineage>
        <taxon>Eukaryota</taxon>
        <taxon>Viridiplantae</taxon>
        <taxon>Streptophyta</taxon>
        <taxon>Embryophyta</taxon>
        <taxon>Tracheophyta</taxon>
        <taxon>Spermatophyta</taxon>
        <taxon>Magnoliopsida</taxon>
        <taxon>Liliopsida</taxon>
        <taxon>Poales</taxon>
        <taxon>Poaceae</taxon>
        <taxon>PACMAD clade</taxon>
        <taxon>Arundinoideae</taxon>
        <taxon>Arundineae</taxon>
        <taxon>Arundo</taxon>
    </lineage>
</organism>
<reference evidence="1" key="2">
    <citation type="journal article" date="2015" name="Data Brief">
        <title>Shoot transcriptome of the giant reed, Arundo donax.</title>
        <authorList>
            <person name="Barrero R.A."/>
            <person name="Guerrero F.D."/>
            <person name="Moolhuijzen P."/>
            <person name="Goolsby J.A."/>
            <person name="Tidwell J."/>
            <person name="Bellgard S.E."/>
            <person name="Bellgard M.I."/>
        </authorList>
    </citation>
    <scope>NUCLEOTIDE SEQUENCE</scope>
    <source>
        <tissue evidence="1">Shoot tissue taken approximately 20 cm above the soil surface</tissue>
    </source>
</reference>
<accession>A0A0A9CYC7</accession>
<sequence>MVEQYVVAEALGEADGAEEDDTLPNTPELHVGVPALPHLPECGLGGNLADVHRAIPLYHQFLPHHGKILTLPPKQIPRIPTSFAHKSLSFPPKLPSYPSFTQIL</sequence>
<proteinExistence type="predicted"/>
<evidence type="ECO:0000313" key="1">
    <source>
        <dbReference type="EMBL" id="JAD81344.1"/>
    </source>
</evidence>
<dbReference type="EMBL" id="GBRH01216551">
    <property type="protein sequence ID" value="JAD81344.1"/>
    <property type="molecule type" value="Transcribed_RNA"/>
</dbReference>
<name>A0A0A9CYC7_ARUDO</name>
<reference evidence="1" key="1">
    <citation type="submission" date="2014-09" db="EMBL/GenBank/DDBJ databases">
        <authorList>
            <person name="Magalhaes I.L.F."/>
            <person name="Oliveira U."/>
            <person name="Santos F.R."/>
            <person name="Vidigal T.H.D.A."/>
            <person name="Brescovit A.D."/>
            <person name="Santos A.J."/>
        </authorList>
    </citation>
    <scope>NUCLEOTIDE SEQUENCE</scope>
    <source>
        <tissue evidence="1">Shoot tissue taken approximately 20 cm above the soil surface</tissue>
    </source>
</reference>
<dbReference type="AlphaFoldDB" id="A0A0A9CYC7"/>